<proteinExistence type="predicted"/>
<evidence type="ECO:0000259" key="1">
    <source>
        <dbReference type="Pfam" id="PF18980"/>
    </source>
</evidence>
<dbReference type="EMBL" id="ADLN01000038">
    <property type="protein sequence ID" value="EHI60019.1"/>
    <property type="molecule type" value="Genomic_DNA"/>
</dbReference>
<protein>
    <recommendedName>
        <fullName evidence="1">DUF5716 domain-containing protein</fullName>
    </recommendedName>
</protein>
<name>G5IES6_9FIRM</name>
<evidence type="ECO:0000313" key="2">
    <source>
        <dbReference type="EMBL" id="EHI60019.1"/>
    </source>
</evidence>
<keyword evidence="3" id="KW-1185">Reference proteome</keyword>
<reference evidence="2 3" key="1">
    <citation type="submission" date="2011-08" db="EMBL/GenBank/DDBJ databases">
        <title>The Genome Sequence of Clostridium hathewayi WAL-18680.</title>
        <authorList>
            <consortium name="The Broad Institute Genome Sequencing Platform"/>
            <person name="Earl A."/>
            <person name="Ward D."/>
            <person name="Feldgarden M."/>
            <person name="Gevers D."/>
            <person name="Finegold S.M."/>
            <person name="Summanen P.H."/>
            <person name="Molitoris D.R."/>
            <person name="Song M."/>
            <person name="Daigneault M."/>
            <person name="Allen-Vercoe E."/>
            <person name="Young S.K."/>
            <person name="Zeng Q."/>
            <person name="Gargeya S."/>
            <person name="Fitzgerald M."/>
            <person name="Haas B."/>
            <person name="Abouelleil A."/>
            <person name="Alvarado L."/>
            <person name="Arachchi H.M."/>
            <person name="Berlin A."/>
            <person name="Brown A."/>
            <person name="Chapman S.B."/>
            <person name="Chen Z."/>
            <person name="Dunbar C."/>
            <person name="Freedman E."/>
            <person name="Gearin G."/>
            <person name="Gellesch M."/>
            <person name="Goldberg J."/>
            <person name="Griggs A."/>
            <person name="Gujja S."/>
            <person name="Heiman D."/>
            <person name="Howarth C."/>
            <person name="Larson L."/>
            <person name="Lui A."/>
            <person name="MacDonald P.J.P."/>
            <person name="Montmayeur A."/>
            <person name="Murphy C."/>
            <person name="Neiman D."/>
            <person name="Pearson M."/>
            <person name="Priest M."/>
            <person name="Roberts A."/>
            <person name="Saif S."/>
            <person name="Shea T."/>
            <person name="Shenoy N."/>
            <person name="Sisk P."/>
            <person name="Stolte C."/>
            <person name="Sykes S."/>
            <person name="Wortman J."/>
            <person name="Nusbaum C."/>
            <person name="Birren B."/>
        </authorList>
    </citation>
    <scope>NUCLEOTIDE SEQUENCE [LARGE SCALE GENOMIC DNA]</scope>
    <source>
        <strain evidence="2 3">WAL-18680</strain>
    </source>
</reference>
<organism evidence="2 3">
    <name type="scientific">Hungatella hathewayi WAL-18680</name>
    <dbReference type="NCBI Taxonomy" id="742737"/>
    <lineage>
        <taxon>Bacteria</taxon>
        <taxon>Bacillati</taxon>
        <taxon>Bacillota</taxon>
        <taxon>Clostridia</taxon>
        <taxon>Lachnospirales</taxon>
        <taxon>Lachnospiraceae</taxon>
        <taxon>Hungatella</taxon>
    </lineage>
</organism>
<evidence type="ECO:0000313" key="3">
    <source>
        <dbReference type="Proteomes" id="UP000005384"/>
    </source>
</evidence>
<feature type="domain" description="DUF5716" evidence="1">
    <location>
        <begin position="125"/>
        <end position="424"/>
    </location>
</feature>
<accession>G5IES6</accession>
<sequence length="425" mass="48181">MGKVHSIGVVSIGQRGLEMDGLIIGLDLCDSYTQISCGGQEDAWTYPTIICKKKESDDWYIGEEAYRLALEGEGVIVDKLLQFVKKDGISTIGGTRYESLELLQRFLEKALEDAKEKLWEDKISQLCITLPKVDARLMDVLMYCGDYLGVPRENVHIISHTEAFAYYVLSQKKDVWNNQVGMFDLTEESLCYYEMKVQRGLRQTTVVAEREKLEEGFNLDILKTASGMRLADKILLACGERLMQKKLYSSVFLTGKGFESQDWATDFMKMVCTRRKVFVDSTLFSKGACYRAADCAREKTSYPFVFVCDGRLNATVSVKAVHREKETQLVLAAAGDSWYEAKTTVDFIVDNQREIEFLVTPIDPKKKKTLKLSLDGFPERGDKTLRIQVNIGFLDENTMVIVVKDKGFGELFPATDAMIREEVML</sequence>
<comment type="caution">
    <text evidence="2">The sequence shown here is derived from an EMBL/GenBank/DDBJ whole genome shotgun (WGS) entry which is preliminary data.</text>
</comment>
<dbReference type="InterPro" id="IPR043770">
    <property type="entry name" value="DUF5716_C"/>
</dbReference>
<dbReference type="AlphaFoldDB" id="G5IES6"/>
<dbReference type="Proteomes" id="UP000005384">
    <property type="component" value="Unassembled WGS sequence"/>
</dbReference>
<gene>
    <name evidence="2" type="ORF">HMPREF9473_02003</name>
</gene>
<dbReference type="HOGENOM" id="CLU_054008_0_0_9"/>
<dbReference type="PATRIC" id="fig|742737.3.peg.2027"/>
<dbReference type="Gene3D" id="3.30.420.40">
    <property type="match status" value="1"/>
</dbReference>
<dbReference type="Pfam" id="PF18980">
    <property type="entry name" value="DUF5716_C"/>
    <property type="match status" value="1"/>
</dbReference>